<comment type="subcellular location">
    <subcellularLocation>
        <location evidence="2">Cytoplasm</location>
    </subcellularLocation>
    <subcellularLocation>
        <location evidence="1">Nucleus</location>
    </subcellularLocation>
</comment>
<dbReference type="InterPro" id="IPR008111">
    <property type="entry name" value="RNA-bd_8"/>
</dbReference>
<reference evidence="9 10" key="1">
    <citation type="submission" date="2023-01" db="EMBL/GenBank/DDBJ databases">
        <title>Analysis of 21 Apiospora genomes using comparative genomics revels a genus with tremendous synthesis potential of carbohydrate active enzymes and secondary metabolites.</title>
        <authorList>
            <person name="Sorensen T."/>
        </authorList>
    </citation>
    <scope>NUCLEOTIDE SEQUENCE [LARGE SCALE GENOMIC DNA]</scope>
    <source>
        <strain evidence="9 10">CBS 83171</strain>
    </source>
</reference>
<sequence length="172" mass="18415">MADVEMDIDDAGAVGGSPPPEAKVGDMQTHSKATAVRSIEGWIIMVTNVHEEADEEAVHDKFGDYGEIKNLHLNLDRRSGYVKGYALIEYTTLQEARAAIDGCHETKLLDQTIYVDFAFVRPPPGKGGARGGRQSHRGRVGRSRSRSPDQGKGDDAPAPAAADGGEEPTAES</sequence>
<dbReference type="Proteomes" id="UP001446871">
    <property type="component" value="Unassembled WGS sequence"/>
</dbReference>
<feature type="compositionally biased region" description="Basic residues" evidence="7">
    <location>
        <begin position="133"/>
        <end position="145"/>
    </location>
</feature>
<evidence type="ECO:0000313" key="9">
    <source>
        <dbReference type="EMBL" id="KAK8071973.1"/>
    </source>
</evidence>
<dbReference type="Gene3D" id="3.30.70.330">
    <property type="match status" value="1"/>
</dbReference>
<evidence type="ECO:0000256" key="4">
    <source>
        <dbReference type="ARBA" id="ARBA00022884"/>
    </source>
</evidence>
<evidence type="ECO:0000256" key="6">
    <source>
        <dbReference type="PROSITE-ProRule" id="PRU00176"/>
    </source>
</evidence>
<keyword evidence="10" id="KW-1185">Reference proteome</keyword>
<feature type="region of interest" description="Disordered" evidence="7">
    <location>
        <begin position="123"/>
        <end position="172"/>
    </location>
</feature>
<comment type="caution">
    <text evidence="9">The sequence shown here is derived from an EMBL/GenBank/DDBJ whole genome shotgun (WGS) entry which is preliminary data.</text>
</comment>
<feature type="compositionally biased region" description="Acidic residues" evidence="7">
    <location>
        <begin position="1"/>
        <end position="10"/>
    </location>
</feature>
<feature type="region of interest" description="Disordered" evidence="7">
    <location>
        <begin position="1"/>
        <end position="25"/>
    </location>
</feature>
<organism evidence="9 10">
    <name type="scientific">Apiospora saccharicola</name>
    <dbReference type="NCBI Taxonomy" id="335842"/>
    <lineage>
        <taxon>Eukaryota</taxon>
        <taxon>Fungi</taxon>
        <taxon>Dikarya</taxon>
        <taxon>Ascomycota</taxon>
        <taxon>Pezizomycotina</taxon>
        <taxon>Sordariomycetes</taxon>
        <taxon>Xylariomycetidae</taxon>
        <taxon>Amphisphaeriales</taxon>
        <taxon>Apiosporaceae</taxon>
        <taxon>Apiospora</taxon>
    </lineage>
</organism>
<accession>A0ABR1VQ54</accession>
<evidence type="ECO:0000259" key="8">
    <source>
        <dbReference type="PROSITE" id="PS50102"/>
    </source>
</evidence>
<keyword evidence="4 6" id="KW-0694">RNA-binding</keyword>
<dbReference type="SUPFAM" id="SSF54928">
    <property type="entry name" value="RNA-binding domain, RBD"/>
    <property type="match status" value="1"/>
</dbReference>
<dbReference type="EMBL" id="JAQQWM010000003">
    <property type="protein sequence ID" value="KAK8071973.1"/>
    <property type="molecule type" value="Genomic_DNA"/>
</dbReference>
<dbReference type="Pfam" id="PF00076">
    <property type="entry name" value="RRM_1"/>
    <property type="match status" value="1"/>
</dbReference>
<keyword evidence="5" id="KW-0539">Nucleus</keyword>
<dbReference type="InterPro" id="IPR000504">
    <property type="entry name" value="RRM_dom"/>
</dbReference>
<dbReference type="InterPro" id="IPR033744">
    <property type="entry name" value="RRM_RBM8"/>
</dbReference>
<proteinExistence type="predicted"/>
<protein>
    <recommendedName>
        <fullName evidence="8">RRM domain-containing protein</fullName>
    </recommendedName>
</protein>
<keyword evidence="3" id="KW-0963">Cytoplasm</keyword>
<dbReference type="PRINTS" id="PR01738">
    <property type="entry name" value="RNABINDINGM8"/>
</dbReference>
<dbReference type="PROSITE" id="PS50102">
    <property type="entry name" value="RRM"/>
    <property type="match status" value="1"/>
</dbReference>
<gene>
    <name evidence="9" type="ORF">PG996_005321</name>
</gene>
<dbReference type="CDD" id="cd12324">
    <property type="entry name" value="RRM_RBM8"/>
    <property type="match status" value="1"/>
</dbReference>
<dbReference type="InterPro" id="IPR035979">
    <property type="entry name" value="RBD_domain_sf"/>
</dbReference>
<name>A0ABR1VQ54_9PEZI</name>
<dbReference type="SMART" id="SM00360">
    <property type="entry name" value="RRM"/>
    <property type="match status" value="1"/>
</dbReference>
<dbReference type="InterPro" id="IPR012677">
    <property type="entry name" value="Nucleotide-bd_a/b_plait_sf"/>
</dbReference>
<evidence type="ECO:0000313" key="10">
    <source>
        <dbReference type="Proteomes" id="UP001446871"/>
    </source>
</evidence>
<evidence type="ECO:0000256" key="7">
    <source>
        <dbReference type="SAM" id="MobiDB-lite"/>
    </source>
</evidence>
<evidence type="ECO:0000256" key="1">
    <source>
        <dbReference type="ARBA" id="ARBA00004123"/>
    </source>
</evidence>
<evidence type="ECO:0000256" key="3">
    <source>
        <dbReference type="ARBA" id="ARBA00022490"/>
    </source>
</evidence>
<evidence type="ECO:0000256" key="2">
    <source>
        <dbReference type="ARBA" id="ARBA00004496"/>
    </source>
</evidence>
<dbReference type="PANTHER" id="PTHR45894">
    <property type="entry name" value="RNA-BINDING PROTEIN 8A"/>
    <property type="match status" value="1"/>
</dbReference>
<evidence type="ECO:0000256" key="5">
    <source>
        <dbReference type="ARBA" id="ARBA00023242"/>
    </source>
</evidence>
<feature type="domain" description="RRM" evidence="8">
    <location>
        <begin position="42"/>
        <end position="120"/>
    </location>
</feature>
<feature type="compositionally biased region" description="Basic and acidic residues" evidence="7">
    <location>
        <begin position="146"/>
        <end position="155"/>
    </location>
</feature>